<keyword evidence="2" id="KW-0472">Membrane</keyword>
<dbReference type="Proteomes" id="UP000053562">
    <property type="component" value="Unassembled WGS sequence"/>
</dbReference>
<accession>A0A0J9SB93</accession>
<feature type="compositionally biased region" description="Polar residues" evidence="1">
    <location>
        <begin position="339"/>
        <end position="353"/>
    </location>
</feature>
<feature type="compositionally biased region" description="Basic and acidic residues" evidence="1">
    <location>
        <begin position="455"/>
        <end position="464"/>
    </location>
</feature>
<feature type="transmembrane region" description="Helical" evidence="2">
    <location>
        <begin position="147"/>
        <end position="167"/>
    </location>
</feature>
<feature type="compositionally biased region" description="Polar residues" evidence="1">
    <location>
        <begin position="441"/>
        <end position="454"/>
    </location>
</feature>
<dbReference type="AlphaFoldDB" id="A0A0J9SB93"/>
<reference evidence="3 4" key="1">
    <citation type="submission" date="2011-08" db="EMBL/GenBank/DDBJ databases">
        <title>The Genome Sequence of Plasmodium vivax India VII.</title>
        <authorList>
            <consortium name="The Broad Institute Genome Sequencing Platform"/>
            <consortium name="The Broad Institute Genome Sequencing Center for Infectious Disease"/>
            <person name="Neafsey D."/>
            <person name="Carlton J."/>
            <person name="Barnwell J."/>
            <person name="Collins W."/>
            <person name="Escalante A."/>
            <person name="Mullikin J."/>
            <person name="Saul A."/>
            <person name="Guigo R."/>
            <person name="Camara F."/>
            <person name="Young S.K."/>
            <person name="Zeng Q."/>
            <person name="Gargeya S."/>
            <person name="Fitzgerald M."/>
            <person name="Haas B."/>
            <person name="Abouelleil A."/>
            <person name="Alvarado L."/>
            <person name="Arachchi H.M."/>
            <person name="Berlin A."/>
            <person name="Brown A."/>
            <person name="Chapman S.B."/>
            <person name="Chen Z."/>
            <person name="Dunbar C."/>
            <person name="Freedman E."/>
            <person name="Gearin G."/>
            <person name="Gellesch M."/>
            <person name="Goldberg J."/>
            <person name="Griggs A."/>
            <person name="Gujja S."/>
            <person name="Heiman D."/>
            <person name="Howarth C."/>
            <person name="Larson L."/>
            <person name="Lui A."/>
            <person name="MacDonald P.J.P."/>
            <person name="Montmayeur A."/>
            <person name="Murphy C."/>
            <person name="Neiman D."/>
            <person name="Pearson M."/>
            <person name="Priest M."/>
            <person name="Roberts A."/>
            <person name="Saif S."/>
            <person name="Shea T."/>
            <person name="Shenoy N."/>
            <person name="Sisk P."/>
            <person name="Stolte C."/>
            <person name="Sykes S."/>
            <person name="Wortman J."/>
            <person name="Nusbaum C."/>
            <person name="Birren B."/>
        </authorList>
    </citation>
    <scope>NUCLEOTIDE SEQUENCE [LARGE SCALE GENOMIC DNA]</scope>
    <source>
        <strain evidence="3 4">India VII</strain>
    </source>
</reference>
<protein>
    <recommendedName>
        <fullName evidence="5">Glideosome-associated protein 40</fullName>
    </recommendedName>
</protein>
<evidence type="ECO:0000313" key="3">
    <source>
        <dbReference type="EMBL" id="KMZ80215.1"/>
    </source>
</evidence>
<feature type="compositionally biased region" description="Basic and acidic residues" evidence="1">
    <location>
        <begin position="422"/>
        <end position="432"/>
    </location>
</feature>
<feature type="transmembrane region" description="Helical" evidence="2">
    <location>
        <begin position="212"/>
        <end position="232"/>
    </location>
</feature>
<organism evidence="3 4">
    <name type="scientific">Plasmodium vivax India VII</name>
    <dbReference type="NCBI Taxonomy" id="1077284"/>
    <lineage>
        <taxon>Eukaryota</taxon>
        <taxon>Sar</taxon>
        <taxon>Alveolata</taxon>
        <taxon>Apicomplexa</taxon>
        <taxon>Aconoidasida</taxon>
        <taxon>Haemosporida</taxon>
        <taxon>Plasmodiidae</taxon>
        <taxon>Plasmodium</taxon>
        <taxon>Plasmodium (Plasmodium)</taxon>
    </lineage>
</organism>
<dbReference type="EMBL" id="KQ234304">
    <property type="protein sequence ID" value="KMZ80215.1"/>
    <property type="molecule type" value="Genomic_DNA"/>
</dbReference>
<feature type="region of interest" description="Disordered" evidence="1">
    <location>
        <begin position="337"/>
        <end position="464"/>
    </location>
</feature>
<feature type="transmembrane region" description="Helical" evidence="2">
    <location>
        <begin position="49"/>
        <end position="69"/>
    </location>
</feature>
<feature type="compositionally biased region" description="Polar residues" evidence="1">
    <location>
        <begin position="406"/>
        <end position="417"/>
    </location>
</feature>
<sequence length="464" mass="52374">MEKLQLPEWNDIERYFKDPELITAEILFVGLTLCNVFVMYRLFLDVIPFPIFVTWWQLAQGLLVAYVCGELGKEFPKFAYFPKVEISENMLKVLFVPSIFYCLMLVLSNYLLFKTPCIASYPVLVSFTVVFHHLTRFVGCGEEYMPLRWKSIVFLLAAFVIGCFDSKTTGKGVLIWALLYALFSAIFRAGFMQKIMHLVDGKGNTLHNNQHLLGVLLLPILIVLSGEWAVFGHMPYNIMSLHTWQMWGCLITVGALPFIKNVISNRLVRRTGQGPWRFLEIISIVLVFFIGMTYNAPSFLGYVAIICVIIGRSLGAFDVMLNASDYMMAEDERKRKTSKANYAKSSRQGTQASKPFLYSGDNEDDEEESSFSSNDSRSYQGSQDYDDKDSVNSSSQQYSVHKGTSRMDSSSNKTSHAGMSGDESRRGSRMSDAKAGGRGASFQSKSKLSRNYSSKKQELVDSQA</sequence>
<evidence type="ECO:0008006" key="5">
    <source>
        <dbReference type="Google" id="ProtNLM"/>
    </source>
</evidence>
<keyword evidence="2" id="KW-0812">Transmembrane</keyword>
<proteinExistence type="predicted"/>
<evidence type="ECO:0000256" key="2">
    <source>
        <dbReference type="SAM" id="Phobius"/>
    </source>
</evidence>
<dbReference type="OrthoDB" id="363842at2759"/>
<feature type="transmembrane region" description="Helical" evidence="2">
    <location>
        <begin position="118"/>
        <end position="135"/>
    </location>
</feature>
<keyword evidence="2" id="KW-1133">Transmembrane helix</keyword>
<feature type="transmembrane region" description="Helical" evidence="2">
    <location>
        <begin position="173"/>
        <end position="191"/>
    </location>
</feature>
<evidence type="ECO:0000313" key="4">
    <source>
        <dbReference type="Proteomes" id="UP000053562"/>
    </source>
</evidence>
<name>A0A0J9SB93_PLAVI</name>
<feature type="transmembrane region" description="Helical" evidence="2">
    <location>
        <begin position="90"/>
        <end position="112"/>
    </location>
</feature>
<gene>
    <name evidence="3" type="ORF">PVIIG_01995</name>
</gene>
<feature type="transmembrane region" description="Helical" evidence="2">
    <location>
        <begin position="21"/>
        <end position="43"/>
    </location>
</feature>
<feature type="transmembrane region" description="Helical" evidence="2">
    <location>
        <begin position="244"/>
        <end position="263"/>
    </location>
</feature>
<evidence type="ECO:0000256" key="1">
    <source>
        <dbReference type="SAM" id="MobiDB-lite"/>
    </source>
</evidence>